<evidence type="ECO:0000313" key="3">
    <source>
        <dbReference type="EMBL" id="QAA34766.1"/>
    </source>
</evidence>
<evidence type="ECO:0000259" key="1">
    <source>
        <dbReference type="Pfam" id="PF00534"/>
    </source>
</evidence>
<dbReference type="PANTHER" id="PTHR12526">
    <property type="entry name" value="GLYCOSYLTRANSFERASE"/>
    <property type="match status" value="1"/>
</dbReference>
<dbReference type="EMBL" id="CP025746">
    <property type="protein sequence ID" value="QAA34766.1"/>
    <property type="molecule type" value="Genomic_DNA"/>
</dbReference>
<evidence type="ECO:0000259" key="2">
    <source>
        <dbReference type="Pfam" id="PF13439"/>
    </source>
</evidence>
<dbReference type="InterPro" id="IPR028098">
    <property type="entry name" value="Glyco_trans_4-like_N"/>
</dbReference>
<dbReference type="Pfam" id="PF13439">
    <property type="entry name" value="Glyco_transf_4"/>
    <property type="match status" value="1"/>
</dbReference>
<feature type="domain" description="Glycosyltransferase subfamily 4-like N-terminal" evidence="2">
    <location>
        <begin position="16"/>
        <end position="184"/>
    </location>
</feature>
<dbReference type="RefSeq" id="WP_128215478.1">
    <property type="nucleotide sequence ID" value="NZ_CP025746.1"/>
</dbReference>
<dbReference type="AlphaFoldDB" id="A0A410E0C8"/>
<dbReference type="SUPFAM" id="SSF53756">
    <property type="entry name" value="UDP-Glycosyltransferase/glycogen phosphorylase"/>
    <property type="match status" value="1"/>
</dbReference>
<gene>
    <name evidence="3" type="ORF">C1I91_25750</name>
</gene>
<name>A0A410E0C8_9CLOT</name>
<protein>
    <submittedName>
        <fullName evidence="3">Glycosyltransferase family 1 protein</fullName>
    </submittedName>
</protein>
<keyword evidence="4" id="KW-1185">Reference proteome</keyword>
<feature type="domain" description="Glycosyl transferase family 1" evidence="1">
    <location>
        <begin position="195"/>
        <end position="357"/>
    </location>
</feature>
<dbReference type="PANTHER" id="PTHR12526:SF630">
    <property type="entry name" value="GLYCOSYLTRANSFERASE"/>
    <property type="match status" value="1"/>
</dbReference>
<dbReference type="Proteomes" id="UP000286268">
    <property type="component" value="Chromosome"/>
</dbReference>
<proteinExistence type="predicted"/>
<reference evidence="3 4" key="1">
    <citation type="submission" date="2018-01" db="EMBL/GenBank/DDBJ databases">
        <title>Genome Sequencing and Assembly of Anaerobacter polyendosporus strain CT4.</title>
        <authorList>
            <person name="Tachaapaikoon C."/>
            <person name="Sutheeworapong S."/>
            <person name="Jenjaroenpun P."/>
            <person name="Wongsurawat T."/>
            <person name="Nookeaw I."/>
            <person name="Cheawchanlertfa P."/>
            <person name="Kosugi A."/>
            <person name="Cheevadhanarak S."/>
            <person name="Ratanakhanokchai K."/>
        </authorList>
    </citation>
    <scope>NUCLEOTIDE SEQUENCE [LARGE SCALE GENOMIC DNA]</scope>
    <source>
        <strain evidence="3 4">CT4</strain>
    </source>
</reference>
<organism evidence="3 4">
    <name type="scientific">Clostridium manihotivorum</name>
    <dbReference type="NCBI Taxonomy" id="2320868"/>
    <lineage>
        <taxon>Bacteria</taxon>
        <taxon>Bacillati</taxon>
        <taxon>Bacillota</taxon>
        <taxon>Clostridia</taxon>
        <taxon>Eubacteriales</taxon>
        <taxon>Clostridiaceae</taxon>
        <taxon>Clostridium</taxon>
    </lineage>
</organism>
<dbReference type="Gene3D" id="3.40.50.2000">
    <property type="entry name" value="Glycogen Phosphorylase B"/>
    <property type="match status" value="2"/>
</dbReference>
<dbReference type="KEGG" id="cmah:C1I91_25750"/>
<dbReference type="GO" id="GO:0016757">
    <property type="term" value="F:glycosyltransferase activity"/>
    <property type="evidence" value="ECO:0007669"/>
    <property type="project" value="InterPro"/>
</dbReference>
<dbReference type="InterPro" id="IPR001296">
    <property type="entry name" value="Glyco_trans_1"/>
</dbReference>
<evidence type="ECO:0000313" key="4">
    <source>
        <dbReference type="Proteomes" id="UP000286268"/>
    </source>
</evidence>
<dbReference type="Pfam" id="PF00534">
    <property type="entry name" value="Glycos_transf_1"/>
    <property type="match status" value="1"/>
</dbReference>
<sequence>MDRKLKLLYISEATSGGLRKNVLDLINNIDKDKFEVHFIYSDIRADDIFIDNIKVLSKNISTYNVKMVRNLNFFEDIKSFLKINNIVRKVKPDIVHCHSSKAGGIGRLIAYINRVPKIIYTPHAYVIQNPNIGNLKRNIFYIIEKLLARLTTTTINVSNGEKQFAVQSKLIEKQKSKVIYNGIENIISDIGNIHSKRNELGLSREDFIVGVASRLEVQKDPFTFIKIAIKVCNHMPNVKFIYVGDGELSLDIRKILKQNNMEDRIKLLGFRDDISEIISVFDIYMITSLYEGLPYSLVEAIACGKPILATNVIGNNEIVIEGVNGELFEKGNIEQGFHKLVGMITDQEKLTRYSEESLKMYSSKFTIDNMIQNVELVYYNKTS</sequence>
<accession>A0A410E0C8</accession>
<dbReference type="OrthoDB" id="9806653at2"/>
<keyword evidence="3" id="KW-0808">Transferase</keyword>
<dbReference type="CDD" id="cd03808">
    <property type="entry name" value="GT4_CapM-like"/>
    <property type="match status" value="1"/>
</dbReference>